<evidence type="ECO:0000313" key="5">
    <source>
        <dbReference type="Proteomes" id="UP000789342"/>
    </source>
</evidence>
<protein>
    <submittedName>
        <fullName evidence="4">7402_t:CDS:1</fullName>
    </submittedName>
</protein>
<keyword evidence="5" id="KW-1185">Reference proteome</keyword>
<dbReference type="InterPro" id="IPR000210">
    <property type="entry name" value="BTB/POZ_dom"/>
</dbReference>
<organism evidence="4 5">
    <name type="scientific">Acaulospora morrowiae</name>
    <dbReference type="NCBI Taxonomy" id="94023"/>
    <lineage>
        <taxon>Eukaryota</taxon>
        <taxon>Fungi</taxon>
        <taxon>Fungi incertae sedis</taxon>
        <taxon>Mucoromycota</taxon>
        <taxon>Glomeromycotina</taxon>
        <taxon>Glomeromycetes</taxon>
        <taxon>Diversisporales</taxon>
        <taxon>Acaulosporaceae</taxon>
        <taxon>Acaulospora</taxon>
    </lineage>
</organism>
<dbReference type="InterPro" id="IPR003877">
    <property type="entry name" value="SPRY_dom"/>
</dbReference>
<dbReference type="PROSITE" id="PS50097">
    <property type="entry name" value="BTB"/>
    <property type="match status" value="1"/>
</dbReference>
<dbReference type="SMART" id="SM00225">
    <property type="entry name" value="BTB"/>
    <property type="match status" value="1"/>
</dbReference>
<dbReference type="OrthoDB" id="6359816at2759"/>
<evidence type="ECO:0000256" key="1">
    <source>
        <dbReference type="SAM" id="MobiDB-lite"/>
    </source>
</evidence>
<evidence type="ECO:0000259" key="3">
    <source>
        <dbReference type="PROSITE" id="PS50188"/>
    </source>
</evidence>
<name>A0A9N9DYK9_9GLOM</name>
<feature type="domain" description="BTB" evidence="2">
    <location>
        <begin position="24"/>
        <end position="117"/>
    </location>
</feature>
<feature type="non-terminal residue" evidence="4">
    <location>
        <position position="1"/>
    </location>
</feature>
<dbReference type="AlphaFoldDB" id="A0A9N9DYK9"/>
<dbReference type="PANTHER" id="PTHR24413">
    <property type="entry name" value="SPECKLE-TYPE POZ PROTEIN"/>
    <property type="match status" value="1"/>
</dbReference>
<dbReference type="InterPro" id="IPR013320">
    <property type="entry name" value="ConA-like_dom_sf"/>
</dbReference>
<dbReference type="InterPro" id="IPR001870">
    <property type="entry name" value="B30.2/SPRY"/>
</dbReference>
<feature type="region of interest" description="Disordered" evidence="1">
    <location>
        <begin position="443"/>
        <end position="478"/>
    </location>
</feature>
<feature type="region of interest" description="Disordered" evidence="1">
    <location>
        <begin position="410"/>
        <end position="429"/>
    </location>
</feature>
<accession>A0A9N9DYK9</accession>
<dbReference type="SUPFAM" id="SSF54695">
    <property type="entry name" value="POZ domain"/>
    <property type="match status" value="1"/>
</dbReference>
<dbReference type="InterPro" id="IPR043136">
    <property type="entry name" value="B30.2/SPRY_sf"/>
</dbReference>
<reference evidence="4" key="1">
    <citation type="submission" date="2021-06" db="EMBL/GenBank/DDBJ databases">
        <authorList>
            <person name="Kallberg Y."/>
            <person name="Tangrot J."/>
            <person name="Rosling A."/>
        </authorList>
    </citation>
    <scope>NUCLEOTIDE SEQUENCE</scope>
    <source>
        <strain evidence="4">CL551</strain>
    </source>
</reference>
<feature type="compositionally biased region" description="Polar residues" evidence="1">
    <location>
        <begin position="446"/>
        <end position="457"/>
    </location>
</feature>
<dbReference type="SUPFAM" id="SSF49899">
    <property type="entry name" value="Concanavalin A-like lectins/glucanases"/>
    <property type="match status" value="1"/>
</dbReference>
<feature type="region of interest" description="Disordered" evidence="1">
    <location>
        <begin position="286"/>
        <end position="308"/>
    </location>
</feature>
<sequence length="755" mass="85071">KSKITRGRSLSADLRPLVNNPHYSDLEILCKDGVILHGIRSILAARSHTMEQILYASSTISSHPPTPQKTAFSKDFSEKYPSKKDIYEKYVVLPDIDSTSLILILEYLYTGSMSTSVLNVSNVIEMYHAAEYFQLDQLAAEIEEYLRQCIKDDKNALKIPELFSKAFQLLSHMKSPLFSENVEHSKLHILTPRGKPQPSLLVKHNGVISLLMESASKVSLDLIEVGALSFNTLQYFLSHTFDDERFTSAFASSEYSLLRYSILISAKKVSYEAFTLLERHLPKWKHFSSSGDEASSEGERDEGDDSEFKRRRKIPHNGIIQTIRENYSSSIYKVLTPLMEFINLRRINGRILADWVEPLGILPSRIVMEAFKFHLREKVPLPPFRGNIENSAIVSPKSLQLVSPSSTLISRDSTCSSTSSHHTRSSSSIDVIRSLSPTDSYYPHSVFQSNNSSNAPLQNEFDLRKNSDPGRLSTPKNSNPKVVRRFLARKNSDPNIVFSQISFNKNSDSKIAPLQRFSVRKNSDPNILIPTRKNSAGIITNLPLRYIPSLLSQQSNEPPLSSTTTIVPPQSTVAYDLKWSANAIGNNLQITEDGCVVSSHTYFQSQAARADHCLTSGFHEWDIILEKLSEYACIGVCTEEYDCVSTYGRNPMQGWYLCTDNGNFVHGQKVYGNINTVVGEEIETDSPKADTKVAEFKRGTIVTVHLDMELKRIGFSVDGRRYPDVEGWDDLADKLYPFVIMKPNNQIRIQSRVSI</sequence>
<dbReference type="PROSITE" id="PS50188">
    <property type="entry name" value="B302_SPRY"/>
    <property type="match status" value="1"/>
</dbReference>
<dbReference type="Gene3D" id="3.30.710.10">
    <property type="entry name" value="Potassium Channel Kv1.1, Chain A"/>
    <property type="match status" value="1"/>
</dbReference>
<feature type="compositionally biased region" description="Acidic residues" evidence="1">
    <location>
        <begin position="294"/>
        <end position="305"/>
    </location>
</feature>
<gene>
    <name evidence="4" type="ORF">AMORRO_LOCUS10064</name>
</gene>
<comment type="caution">
    <text evidence="4">The sequence shown here is derived from an EMBL/GenBank/DDBJ whole genome shotgun (WGS) entry which is preliminary data.</text>
</comment>
<evidence type="ECO:0000259" key="2">
    <source>
        <dbReference type="PROSITE" id="PS50097"/>
    </source>
</evidence>
<dbReference type="Pfam" id="PF00622">
    <property type="entry name" value="SPRY"/>
    <property type="match status" value="1"/>
</dbReference>
<feature type="domain" description="B30.2/SPRY" evidence="3">
    <location>
        <begin position="557"/>
        <end position="755"/>
    </location>
</feature>
<dbReference type="Proteomes" id="UP000789342">
    <property type="component" value="Unassembled WGS sequence"/>
</dbReference>
<dbReference type="CDD" id="cd18186">
    <property type="entry name" value="BTB_POZ_ZBTB_KLHL-like"/>
    <property type="match status" value="1"/>
</dbReference>
<evidence type="ECO:0000313" key="4">
    <source>
        <dbReference type="EMBL" id="CAG8653202.1"/>
    </source>
</evidence>
<dbReference type="Pfam" id="PF00651">
    <property type="entry name" value="BTB"/>
    <property type="match status" value="1"/>
</dbReference>
<proteinExistence type="predicted"/>
<dbReference type="Gene3D" id="2.60.120.920">
    <property type="match status" value="1"/>
</dbReference>
<dbReference type="EMBL" id="CAJVPV010010618">
    <property type="protein sequence ID" value="CAG8653202.1"/>
    <property type="molecule type" value="Genomic_DNA"/>
</dbReference>
<dbReference type="InterPro" id="IPR011333">
    <property type="entry name" value="SKP1/BTB/POZ_sf"/>
</dbReference>